<evidence type="ECO:0000256" key="1">
    <source>
        <dbReference type="SAM" id="MobiDB-lite"/>
    </source>
</evidence>
<accession>A0A3G4ZYY7</accession>
<dbReference type="EMBL" id="MK072151">
    <property type="protein sequence ID" value="AYV79534.1"/>
    <property type="molecule type" value="Genomic_DNA"/>
</dbReference>
<organism evidence="2">
    <name type="scientific">Faunusvirus sp</name>
    <dbReference type="NCBI Taxonomy" id="2487766"/>
    <lineage>
        <taxon>Viruses</taxon>
        <taxon>Varidnaviria</taxon>
        <taxon>Bamfordvirae</taxon>
        <taxon>Nucleocytoviricota</taxon>
        <taxon>Megaviricetes</taxon>
        <taxon>Imitervirales</taxon>
        <taxon>Mimiviridae</taxon>
    </lineage>
</organism>
<proteinExistence type="predicted"/>
<protein>
    <submittedName>
        <fullName evidence="2">Uncharacterized protein</fullName>
    </submittedName>
</protein>
<feature type="region of interest" description="Disordered" evidence="1">
    <location>
        <begin position="1"/>
        <end position="44"/>
    </location>
</feature>
<reference evidence="2" key="1">
    <citation type="submission" date="2018-10" db="EMBL/GenBank/DDBJ databases">
        <title>Hidden diversity of soil giant viruses.</title>
        <authorList>
            <person name="Schulz F."/>
            <person name="Alteio L."/>
            <person name="Goudeau D."/>
            <person name="Ryan E.M."/>
            <person name="Malmstrom R.R."/>
            <person name="Blanchard J."/>
            <person name="Woyke T."/>
        </authorList>
    </citation>
    <scope>NUCLEOTIDE SEQUENCE</scope>
    <source>
        <strain evidence="2">FNV1</strain>
    </source>
</reference>
<sequence length="340" mass="37707">MAERTLKQKRETRAYSPYGGGSGSGSDLASVWSHNGSDSKTGPLPPTYEVAVMGSHLQTEHTRFSFAQMQQLSKVVPDFSFGVTGISGTSAQSPIVIDSVRQTDLVDQVDAVPPKQSEQKKSRIAMRRPLRASDIAIKDNGSTAARTVIEHEQKMVKATKQLSPSIEEWAKNNYNSLLHAADMVKDFAAEISIFQIAQLIKYDDKGGLKLLLMNKSLAQSDMALNIKAVIDDGNIAKYTSAQAGGGVDGACEAGGMEYIPQWTCNELFQKAVIEQDYKSLSTIFQMIERGMKVNIDRYHNKIDTKVIRIMNCKPQILYFAEKFDTMKCKYLYNNIVRSIV</sequence>
<name>A0A3G4ZYY7_9VIRU</name>
<gene>
    <name evidence="2" type="ORF">Faunusvirus20_17</name>
</gene>
<evidence type="ECO:0000313" key="2">
    <source>
        <dbReference type="EMBL" id="AYV79534.1"/>
    </source>
</evidence>
<feature type="compositionally biased region" description="Basic and acidic residues" evidence="1">
    <location>
        <begin position="1"/>
        <end position="13"/>
    </location>
</feature>